<dbReference type="Proteomes" id="UP000077266">
    <property type="component" value="Unassembled WGS sequence"/>
</dbReference>
<evidence type="ECO:0000313" key="2">
    <source>
        <dbReference type="Proteomes" id="UP000077266"/>
    </source>
</evidence>
<name>A0A165FP54_EXIGL</name>
<proteinExistence type="predicted"/>
<dbReference type="Pfam" id="PF18759">
    <property type="entry name" value="Plavaka"/>
    <property type="match status" value="1"/>
</dbReference>
<keyword evidence="2" id="KW-1185">Reference proteome</keyword>
<protein>
    <recommendedName>
        <fullName evidence="3">Transposase domain-containing protein</fullName>
    </recommendedName>
</protein>
<dbReference type="InParanoid" id="A0A165FP54"/>
<reference evidence="1 2" key="1">
    <citation type="journal article" date="2016" name="Mol. Biol. Evol.">
        <title>Comparative Genomics of Early-Diverging Mushroom-Forming Fungi Provides Insights into the Origins of Lignocellulose Decay Capabilities.</title>
        <authorList>
            <person name="Nagy L.G."/>
            <person name="Riley R."/>
            <person name="Tritt A."/>
            <person name="Adam C."/>
            <person name="Daum C."/>
            <person name="Floudas D."/>
            <person name="Sun H."/>
            <person name="Yadav J.S."/>
            <person name="Pangilinan J."/>
            <person name="Larsson K.H."/>
            <person name="Matsuura K."/>
            <person name="Barry K."/>
            <person name="Labutti K."/>
            <person name="Kuo R."/>
            <person name="Ohm R.A."/>
            <person name="Bhattacharya S.S."/>
            <person name="Shirouzu T."/>
            <person name="Yoshinaga Y."/>
            <person name="Martin F.M."/>
            <person name="Grigoriev I.V."/>
            <person name="Hibbett D.S."/>
        </authorList>
    </citation>
    <scope>NUCLEOTIDE SEQUENCE [LARGE SCALE GENOMIC DNA]</scope>
    <source>
        <strain evidence="1 2">HHB12029</strain>
    </source>
</reference>
<accession>A0A165FP54</accession>
<feature type="non-terminal residue" evidence="1">
    <location>
        <position position="319"/>
    </location>
</feature>
<dbReference type="AlphaFoldDB" id="A0A165FP54"/>
<sequence>RDPKLVIEELWSRASLKGKIATVPERRYTDKDRKVRLYSEFNTGNWMWRTQKELRSGATVVPITAFCDKTQLTQFAGVGATAAYPLYITLSSIDSYIQRDVSNDVQVLVALLPIIKLQSVKISKAMRRRITAKIIHKALRTVFASLRAASHTGMDMPDHDGNIYNGYPIMAIAAYDYPEQCTHTAGCECPKCKAKRADFAENASAPPRTPEETLYHLRKAMKMGSYSAAERYLKNHGLSYVLEPYWEGWAHVNMHEAIAPDILHQLYQGLIKHLTAWCRFILGDEEMDARMSRIPPAYGLRRFENGISKLQRVSGEEHR</sequence>
<dbReference type="EMBL" id="KV426076">
    <property type="protein sequence ID" value="KZV89306.1"/>
    <property type="molecule type" value="Genomic_DNA"/>
</dbReference>
<dbReference type="STRING" id="1314781.A0A165FP54"/>
<evidence type="ECO:0000313" key="1">
    <source>
        <dbReference type="EMBL" id="KZV89306.1"/>
    </source>
</evidence>
<feature type="non-terminal residue" evidence="1">
    <location>
        <position position="1"/>
    </location>
</feature>
<gene>
    <name evidence="1" type="ORF">EXIGLDRAFT_580018</name>
</gene>
<evidence type="ECO:0008006" key="3">
    <source>
        <dbReference type="Google" id="ProtNLM"/>
    </source>
</evidence>
<dbReference type="OrthoDB" id="2576233at2759"/>
<organism evidence="1 2">
    <name type="scientific">Exidia glandulosa HHB12029</name>
    <dbReference type="NCBI Taxonomy" id="1314781"/>
    <lineage>
        <taxon>Eukaryota</taxon>
        <taxon>Fungi</taxon>
        <taxon>Dikarya</taxon>
        <taxon>Basidiomycota</taxon>
        <taxon>Agaricomycotina</taxon>
        <taxon>Agaricomycetes</taxon>
        <taxon>Auriculariales</taxon>
        <taxon>Exidiaceae</taxon>
        <taxon>Exidia</taxon>
    </lineage>
</organism>
<dbReference type="InterPro" id="IPR041078">
    <property type="entry name" value="Plavaka"/>
</dbReference>